<keyword evidence="3" id="KW-1185">Reference proteome</keyword>
<feature type="region of interest" description="Disordered" evidence="2">
    <location>
        <begin position="281"/>
        <end position="310"/>
    </location>
</feature>
<evidence type="ECO:0000256" key="1">
    <source>
        <dbReference type="SAM" id="Coils"/>
    </source>
</evidence>
<feature type="coiled-coil region" evidence="1">
    <location>
        <begin position="440"/>
        <end position="518"/>
    </location>
</feature>
<feature type="region of interest" description="Disordered" evidence="2">
    <location>
        <begin position="225"/>
        <end position="247"/>
    </location>
</feature>
<dbReference type="WBParaSite" id="SVE_0302300.1">
    <property type="protein sequence ID" value="SVE_0302300.1"/>
    <property type="gene ID" value="SVE_0302300"/>
</dbReference>
<evidence type="ECO:0000313" key="3">
    <source>
        <dbReference type="Proteomes" id="UP000035680"/>
    </source>
</evidence>
<feature type="region of interest" description="Disordered" evidence="2">
    <location>
        <begin position="185"/>
        <end position="205"/>
    </location>
</feature>
<keyword evidence="1" id="KW-0175">Coiled coil</keyword>
<evidence type="ECO:0000313" key="4">
    <source>
        <dbReference type="WBParaSite" id="SVE_0302300.1"/>
    </source>
</evidence>
<dbReference type="Proteomes" id="UP000035680">
    <property type="component" value="Unassembled WGS sequence"/>
</dbReference>
<feature type="region of interest" description="Disordered" evidence="2">
    <location>
        <begin position="1068"/>
        <end position="1095"/>
    </location>
</feature>
<name>A0A0K0F2J4_STRVS</name>
<feature type="compositionally biased region" description="Polar residues" evidence="2">
    <location>
        <begin position="189"/>
        <end position="202"/>
    </location>
</feature>
<proteinExistence type="predicted"/>
<reference evidence="4" key="2">
    <citation type="submission" date="2015-08" db="UniProtKB">
        <authorList>
            <consortium name="WormBaseParasite"/>
        </authorList>
    </citation>
    <scope>IDENTIFICATION</scope>
</reference>
<feature type="compositionally biased region" description="Low complexity" evidence="2">
    <location>
        <begin position="139"/>
        <end position="154"/>
    </location>
</feature>
<organism evidence="3 4">
    <name type="scientific">Strongyloides venezuelensis</name>
    <name type="common">Threadworm</name>
    <dbReference type="NCBI Taxonomy" id="75913"/>
    <lineage>
        <taxon>Eukaryota</taxon>
        <taxon>Metazoa</taxon>
        <taxon>Ecdysozoa</taxon>
        <taxon>Nematoda</taxon>
        <taxon>Chromadorea</taxon>
        <taxon>Rhabditida</taxon>
        <taxon>Tylenchina</taxon>
        <taxon>Panagrolaimomorpha</taxon>
        <taxon>Strongyloidoidea</taxon>
        <taxon>Strongyloididae</taxon>
        <taxon>Strongyloides</taxon>
    </lineage>
</organism>
<protein>
    <submittedName>
        <fullName evidence="4">Centromere protein J</fullName>
    </submittedName>
</protein>
<evidence type="ECO:0000256" key="2">
    <source>
        <dbReference type="SAM" id="MobiDB-lite"/>
    </source>
</evidence>
<accession>A0A0K0F2J4</accession>
<sequence length="1117" mass="128326">MVEDSQLIQQIISRYETEEEEFLREIESMQQCINTDTSDDMPDESPVLGTLCSLVGEIGQLRKENRKLRKKILENSGSSNENTSNERHGVVFSVGSFIENKKKHTSSKPFLNYRKVLNGNEIRTGARERLCSPTKKESLTTSSYSTDYSIDNTTRYPRTNVPPLVLPELSDSEEEHSVFTEVNLPADDNSLNKNSLSGNQDNMDSHILRPRRSMMRRLHVINHHNSDHISPSSVSASSSIEPPDTMSSSRASFLELIGIKRKNDRNRMSMPIPTNINLSSLLNKKQRKRKISENEQFDASSGSSVEKSKTKITFKGKNDVKELIRRSMIKPNLAKSCKSLFEKHTRTQRFFDESEEETVYRNKKQRPKSVVYLETSNNVFPSSRIQKKTDSYKNLLSSRDVSEESRHSMVDWQCLQNENTNLRTEVKTLKTFSSKVANELKDKTRAFNNLEAKYISLEREATRWKEKCQFNETLDKLTLNGRFNKSQLEMFKNIEKKLNDFENDFKNIKEEYMRNQQLLLNNNIRDQNAYQACLKQVERLQKENFDLLQLHASGLDLSTSSEYVKKIIEMMPSYDALYSFAMRISSKLTNLRKLLLEKCTNLNNSELEMLHLQTTLLLTHAQMEKQKIMLNNNEKEAKNGKLIRSNSFHGDSFISRAYNSDLNFYLPFKLHGNRVEQYKKAVKHSKDIIVNTNEQNIEAEFLRLFDCARCVVKPYENIIDKKESPYFIRNNTQNVIMYRNGKDVKISPQNSPKIVERHKMLNLTKIHLKNSDAVERNNMTNQVSSNLNGNSGSISCRRPISLIDMKDKKTLSVHKKTNSNEDELLNQSKPPTQTLIDYISPISTPLQSKKIYSSTIITENQITGSKQVERRLVKQKSLQQPIIGTSSPILGRTIITKSYITEPSDYNALKTRLETIGSNQKDYGFQIPPKHTTSQQSTQKNITQLNNSYNSRHNYQNSSTPSMIPTSPSIRRSHIIAIKKPSKNIEKQQNNPSQNSFMLSQISSVKKFNHLSNLPSCGISKKVPSTNNLSHNHITTKDESEYTNSSINNVRNSIAKINAIVKQYHHVDNNSSKNHPSTSCENKNQQNKGNDESQQFEKIAKRAGTSWLSRLRPSTKK</sequence>
<reference evidence="3" key="1">
    <citation type="submission" date="2014-07" db="EMBL/GenBank/DDBJ databases">
        <authorList>
            <person name="Martin A.A"/>
            <person name="De Silva N."/>
        </authorList>
    </citation>
    <scope>NUCLEOTIDE SEQUENCE</scope>
</reference>
<feature type="compositionally biased region" description="Low complexity" evidence="2">
    <location>
        <begin position="228"/>
        <end position="239"/>
    </location>
</feature>
<dbReference type="STRING" id="75913.A0A0K0F2J4"/>
<feature type="region of interest" description="Disordered" evidence="2">
    <location>
        <begin position="131"/>
        <end position="163"/>
    </location>
</feature>
<dbReference type="AlphaFoldDB" id="A0A0K0F2J4"/>
<feature type="compositionally biased region" description="Polar residues" evidence="2">
    <location>
        <begin position="1069"/>
        <end position="1088"/>
    </location>
</feature>